<dbReference type="Gene3D" id="1.10.1040.10">
    <property type="entry name" value="N-(1-d-carboxylethyl)-l-norvaline Dehydrogenase, domain 2"/>
    <property type="match status" value="1"/>
</dbReference>
<evidence type="ECO:0000256" key="2">
    <source>
        <dbReference type="ARBA" id="ARBA00013014"/>
    </source>
</evidence>
<evidence type="ECO:0000256" key="4">
    <source>
        <dbReference type="ARBA" id="ARBA00022655"/>
    </source>
</evidence>
<dbReference type="PANTHER" id="PTHR21708:SF45">
    <property type="entry name" value="2-DEHYDROPANTOATE 2-REDUCTASE"/>
    <property type="match status" value="1"/>
</dbReference>
<dbReference type="RefSeq" id="WP_133592967.1">
    <property type="nucleotide sequence ID" value="NZ_SNVV01000013.1"/>
</dbReference>
<organism evidence="9 10">
    <name type="scientific">Azoarcus indigens</name>
    <dbReference type="NCBI Taxonomy" id="29545"/>
    <lineage>
        <taxon>Bacteria</taxon>
        <taxon>Pseudomonadati</taxon>
        <taxon>Pseudomonadota</taxon>
        <taxon>Betaproteobacteria</taxon>
        <taxon>Rhodocyclales</taxon>
        <taxon>Zoogloeaceae</taxon>
        <taxon>Azoarcus</taxon>
    </lineage>
</organism>
<evidence type="ECO:0000313" key="10">
    <source>
        <dbReference type="Proteomes" id="UP000295129"/>
    </source>
</evidence>
<dbReference type="EMBL" id="SNVV01000013">
    <property type="protein sequence ID" value="TDN48906.1"/>
    <property type="molecule type" value="Genomic_DNA"/>
</dbReference>
<dbReference type="Pfam" id="PF08546">
    <property type="entry name" value="ApbA_C"/>
    <property type="match status" value="1"/>
</dbReference>
<dbReference type="GO" id="GO:0015940">
    <property type="term" value="P:pantothenate biosynthetic process"/>
    <property type="evidence" value="ECO:0007669"/>
    <property type="project" value="UniProtKB-UniPathway"/>
</dbReference>
<dbReference type="GO" id="GO:0005737">
    <property type="term" value="C:cytoplasm"/>
    <property type="evidence" value="ECO:0007669"/>
    <property type="project" value="TreeGrafter"/>
</dbReference>
<dbReference type="EC" id="1.1.1.169" evidence="2"/>
<evidence type="ECO:0000256" key="5">
    <source>
        <dbReference type="ARBA" id="ARBA00032024"/>
    </source>
</evidence>
<dbReference type="NCBIfam" id="NF005089">
    <property type="entry name" value="PRK06522.1-4"/>
    <property type="match status" value="1"/>
</dbReference>
<protein>
    <recommendedName>
        <fullName evidence="3">2-dehydropantoate 2-reductase</fullName>
        <ecNumber evidence="2">1.1.1.169</ecNumber>
    </recommendedName>
    <alternativeName>
        <fullName evidence="5">Ketopantoate reductase</fullName>
    </alternativeName>
</protein>
<dbReference type="Proteomes" id="UP000295129">
    <property type="component" value="Unassembled WGS sequence"/>
</dbReference>
<dbReference type="GO" id="GO:0008677">
    <property type="term" value="F:2-dehydropantoate 2-reductase activity"/>
    <property type="evidence" value="ECO:0007669"/>
    <property type="project" value="UniProtKB-EC"/>
</dbReference>
<dbReference type="InterPro" id="IPR013752">
    <property type="entry name" value="KPA_reductase"/>
</dbReference>
<dbReference type="InterPro" id="IPR051402">
    <property type="entry name" value="KPR-Related"/>
</dbReference>
<evidence type="ECO:0000256" key="3">
    <source>
        <dbReference type="ARBA" id="ARBA00019465"/>
    </source>
</evidence>
<dbReference type="UniPathway" id="UPA00028">
    <property type="reaction ID" value="UER00004"/>
</dbReference>
<dbReference type="SUPFAM" id="SSF48179">
    <property type="entry name" value="6-phosphogluconate dehydrogenase C-terminal domain-like"/>
    <property type="match status" value="1"/>
</dbReference>
<reference evidence="9 10" key="1">
    <citation type="submission" date="2019-03" db="EMBL/GenBank/DDBJ databases">
        <title>Genomic Encyclopedia of Type Strains, Phase IV (KMG-IV): sequencing the most valuable type-strain genomes for metagenomic binning, comparative biology and taxonomic classification.</title>
        <authorList>
            <person name="Goeker M."/>
        </authorList>
    </citation>
    <scope>NUCLEOTIDE SEQUENCE [LARGE SCALE GENOMIC DNA]</scope>
    <source>
        <strain evidence="9 10">DSM 12121</strain>
    </source>
</reference>
<name>A0A4R6DUL4_9RHOO</name>
<dbReference type="PANTHER" id="PTHR21708">
    <property type="entry name" value="PROBABLE 2-DEHYDROPANTOATE 2-REDUCTASE"/>
    <property type="match status" value="1"/>
</dbReference>
<feature type="domain" description="Ketopantoate reductase N-terminal" evidence="7">
    <location>
        <begin position="3"/>
        <end position="105"/>
    </location>
</feature>
<dbReference type="FunFam" id="1.10.1040.10:FF:000017">
    <property type="entry name" value="2-dehydropantoate 2-reductase"/>
    <property type="match status" value="1"/>
</dbReference>
<keyword evidence="4" id="KW-0566">Pantothenate biosynthesis</keyword>
<evidence type="ECO:0000256" key="1">
    <source>
        <dbReference type="ARBA" id="ARBA00004994"/>
    </source>
</evidence>
<sequence length="326" mass="34037">MKICLYGVGAVGGLIGTRLAAAGHGLNAVARGDTLAALREQGLGLEEADGSRRYFPIHAVAEPVELGPQDLVIVAVKQPALAAVADAIGPLLGPHTKVLLAMNGVPWWFFDGLPGPLAGATLDTVDPDGGLRRRIPSNQVIGCVVHIACNTPAPGVCRHGFGNGLILGEPAGGAPSAPLRAAAELLSGAGLEVKLSERIQQDIWFKLWGNMTMNPISALTGATSDRMLDDPLVNDFCVAVMREAAEVGERIGCPVAQSPQERNAVTRKLGAMKTSMLQDVEAGRRLEVDALIGVVHEIAGRVGVQVPSIAALFGLLRLFAETRGLR</sequence>
<keyword evidence="10" id="KW-1185">Reference proteome</keyword>
<evidence type="ECO:0000256" key="6">
    <source>
        <dbReference type="ARBA" id="ARBA00048793"/>
    </source>
</evidence>
<dbReference type="OrthoDB" id="9796561at2"/>
<comment type="pathway">
    <text evidence="1">Cofactor biosynthesis; (R)-pantothenate biosynthesis; (R)-pantoate from 3-methyl-2-oxobutanoate: step 2/2.</text>
</comment>
<dbReference type="InterPro" id="IPR013328">
    <property type="entry name" value="6PGD_dom2"/>
</dbReference>
<accession>A0A4R6DUL4</accession>
<dbReference type="Pfam" id="PF02558">
    <property type="entry name" value="ApbA"/>
    <property type="match status" value="1"/>
</dbReference>
<proteinExistence type="predicted"/>
<dbReference type="SUPFAM" id="SSF51735">
    <property type="entry name" value="NAD(P)-binding Rossmann-fold domains"/>
    <property type="match status" value="1"/>
</dbReference>
<dbReference type="InterPro" id="IPR013332">
    <property type="entry name" value="KPR_N"/>
</dbReference>
<dbReference type="Gene3D" id="3.40.50.720">
    <property type="entry name" value="NAD(P)-binding Rossmann-like Domain"/>
    <property type="match status" value="1"/>
</dbReference>
<evidence type="ECO:0000259" key="7">
    <source>
        <dbReference type="Pfam" id="PF02558"/>
    </source>
</evidence>
<evidence type="ECO:0000259" key="8">
    <source>
        <dbReference type="Pfam" id="PF08546"/>
    </source>
</evidence>
<gene>
    <name evidence="9" type="ORF">C7389_11327</name>
</gene>
<dbReference type="InterPro" id="IPR036291">
    <property type="entry name" value="NAD(P)-bd_dom_sf"/>
</dbReference>
<feature type="domain" description="Ketopantoate reductase C-terminal" evidence="8">
    <location>
        <begin position="199"/>
        <end position="318"/>
    </location>
</feature>
<evidence type="ECO:0000313" key="9">
    <source>
        <dbReference type="EMBL" id="TDN48906.1"/>
    </source>
</evidence>
<dbReference type="InterPro" id="IPR008927">
    <property type="entry name" value="6-PGluconate_DH-like_C_sf"/>
</dbReference>
<comment type="caution">
    <text evidence="9">The sequence shown here is derived from an EMBL/GenBank/DDBJ whole genome shotgun (WGS) entry which is preliminary data.</text>
</comment>
<dbReference type="AlphaFoldDB" id="A0A4R6DUL4"/>
<comment type="catalytic activity">
    <reaction evidence="6">
        <text>(R)-pantoate + NADP(+) = 2-dehydropantoate + NADPH + H(+)</text>
        <dbReference type="Rhea" id="RHEA:16233"/>
        <dbReference type="ChEBI" id="CHEBI:11561"/>
        <dbReference type="ChEBI" id="CHEBI:15378"/>
        <dbReference type="ChEBI" id="CHEBI:15980"/>
        <dbReference type="ChEBI" id="CHEBI:57783"/>
        <dbReference type="ChEBI" id="CHEBI:58349"/>
        <dbReference type="EC" id="1.1.1.169"/>
    </reaction>
</comment>